<keyword evidence="4" id="KW-1185">Reference proteome</keyword>
<feature type="domain" description="SWIM-type" evidence="2">
    <location>
        <begin position="39"/>
        <end position="74"/>
    </location>
</feature>
<reference evidence="3" key="1">
    <citation type="submission" date="2021-03" db="EMBL/GenBank/DDBJ databases">
        <authorList>
            <person name="Bekaert M."/>
        </authorList>
    </citation>
    <scope>NUCLEOTIDE SEQUENCE</scope>
</reference>
<dbReference type="PROSITE" id="PS50966">
    <property type="entry name" value="ZF_SWIM"/>
    <property type="match status" value="1"/>
</dbReference>
<evidence type="ECO:0000259" key="2">
    <source>
        <dbReference type="PROSITE" id="PS50966"/>
    </source>
</evidence>
<name>A0A8S3U009_MYTED</name>
<dbReference type="EMBL" id="CAJPWZ010002367">
    <property type="protein sequence ID" value="CAG2236815.1"/>
    <property type="molecule type" value="Genomic_DNA"/>
</dbReference>
<accession>A0A8S3U009</accession>
<evidence type="ECO:0000313" key="4">
    <source>
        <dbReference type="Proteomes" id="UP000683360"/>
    </source>
</evidence>
<organism evidence="3 4">
    <name type="scientific">Mytilus edulis</name>
    <name type="common">Blue mussel</name>
    <dbReference type="NCBI Taxonomy" id="6550"/>
    <lineage>
        <taxon>Eukaryota</taxon>
        <taxon>Metazoa</taxon>
        <taxon>Spiralia</taxon>
        <taxon>Lophotrochozoa</taxon>
        <taxon>Mollusca</taxon>
        <taxon>Bivalvia</taxon>
        <taxon>Autobranchia</taxon>
        <taxon>Pteriomorphia</taxon>
        <taxon>Mytilida</taxon>
        <taxon>Mytiloidea</taxon>
        <taxon>Mytilidae</taxon>
        <taxon>Mytilinae</taxon>
        <taxon>Mytilus</taxon>
    </lineage>
</organism>
<sequence length="255" mass="29449">MIRFKDNKGNWITVSDTEVLEKMVTSLAHNDLSVDEDENVVDVEKSTCTCTDYLWRSALRDPCVHIQAVSLFIENEREDNDSVTERTMKNFATFLRRKQLARPRQHRDLLLANQDNTVVIDRMSQLHEEHGSKIWEILSTAAKSEKTDRYRPRDLPKSNITIGRPKERTAKPRAANPFKRKRVLNKDFVKERVKLRKVSQPSVKSHRNNARRAATKLGLVNMNPQGGLPQMDTEATVKQVITRQIFTRPCLLLSC</sequence>
<evidence type="ECO:0000313" key="3">
    <source>
        <dbReference type="EMBL" id="CAG2236815.1"/>
    </source>
</evidence>
<protein>
    <recommendedName>
        <fullName evidence="2">SWIM-type domain-containing protein</fullName>
    </recommendedName>
</protein>
<keyword evidence="1" id="KW-0479">Metal-binding</keyword>
<keyword evidence="1" id="KW-0863">Zinc-finger</keyword>
<dbReference type="GO" id="GO:0008270">
    <property type="term" value="F:zinc ion binding"/>
    <property type="evidence" value="ECO:0007669"/>
    <property type="project" value="UniProtKB-KW"/>
</dbReference>
<keyword evidence="1" id="KW-0862">Zinc</keyword>
<evidence type="ECO:0000256" key="1">
    <source>
        <dbReference type="PROSITE-ProRule" id="PRU00325"/>
    </source>
</evidence>
<dbReference type="AlphaFoldDB" id="A0A8S3U009"/>
<dbReference type="InterPro" id="IPR007527">
    <property type="entry name" value="Znf_SWIM"/>
</dbReference>
<dbReference type="Pfam" id="PF04434">
    <property type="entry name" value="SWIM"/>
    <property type="match status" value="1"/>
</dbReference>
<proteinExistence type="predicted"/>
<dbReference type="Proteomes" id="UP000683360">
    <property type="component" value="Unassembled WGS sequence"/>
</dbReference>
<gene>
    <name evidence="3" type="ORF">MEDL_49279</name>
</gene>
<comment type="caution">
    <text evidence="3">The sequence shown here is derived from an EMBL/GenBank/DDBJ whole genome shotgun (WGS) entry which is preliminary data.</text>
</comment>